<evidence type="ECO:0008006" key="8">
    <source>
        <dbReference type="Google" id="ProtNLM"/>
    </source>
</evidence>
<dbReference type="SUPFAM" id="SSF53098">
    <property type="entry name" value="Ribonuclease H-like"/>
    <property type="match status" value="1"/>
</dbReference>
<proteinExistence type="predicted"/>
<keyword evidence="5" id="KW-0539">Nucleus</keyword>
<organism evidence="7">
    <name type="scientific">Octopus bimaculoides</name>
    <name type="common">California two-spotted octopus</name>
    <dbReference type="NCBI Taxonomy" id="37653"/>
    <lineage>
        <taxon>Eukaryota</taxon>
        <taxon>Metazoa</taxon>
        <taxon>Spiralia</taxon>
        <taxon>Lophotrochozoa</taxon>
        <taxon>Mollusca</taxon>
        <taxon>Cephalopoda</taxon>
        <taxon>Coleoidea</taxon>
        <taxon>Octopodiformes</taxon>
        <taxon>Octopoda</taxon>
        <taxon>Incirrata</taxon>
        <taxon>Octopodidae</taxon>
        <taxon>Octopus</taxon>
    </lineage>
</organism>
<keyword evidence="2" id="KW-0479">Metal-binding</keyword>
<keyword evidence="4" id="KW-0862">Zinc</keyword>
<evidence type="ECO:0000256" key="4">
    <source>
        <dbReference type="ARBA" id="ARBA00022833"/>
    </source>
</evidence>
<dbReference type="InterPro" id="IPR012337">
    <property type="entry name" value="RNaseH-like_sf"/>
</dbReference>
<sequence>YSKPQPSKSASFSQSTTAAVSSTSKQTTLSQFYRRSDHPVSATVQRDIKISLANWIANSGRPISIVEDVGLQQVLRTALQNTKYKLPCRRTIDKMLADIYNSKKESVLEAVKNSKAIALTIDFWISLGNEGYCGMIGHWIADDKNLISAILECVHVVEQHYSNNVAELYKQFVKDWDIRKKIHFLVTDEAHNLVSAVNQTGFDHILCLAHRLQLSILHGFKAADTETLLVKCRKIIGHFKHSPFHTTELQNCSDSPLRKLQQDVPTRWNSTFLMLQSLLQAREAIIIYMSDKEKQYKDLFCQATVLFGGEKYVSCSCVLPLLLSLTKYMTVNDDGPGYIARFKAASDFSKRVADIKSIEILQIATALDPQYKNLKCLSDDSKEQTWLLIGQQIAVGIDDRLKTNAQDDTDSVSKSLCEPNERRIKLMESDSDLEEGVENSSGEVQRYKMEKKLAESLDLLQ</sequence>
<feature type="non-terminal residue" evidence="7">
    <location>
        <position position="1"/>
    </location>
</feature>
<feature type="region of interest" description="Disordered" evidence="6">
    <location>
        <begin position="424"/>
        <end position="445"/>
    </location>
</feature>
<dbReference type="PANTHER" id="PTHR46481">
    <property type="entry name" value="ZINC FINGER BED DOMAIN-CONTAINING PROTEIN 4"/>
    <property type="match status" value="1"/>
</dbReference>
<dbReference type="GO" id="GO:0008270">
    <property type="term" value="F:zinc ion binding"/>
    <property type="evidence" value="ECO:0007669"/>
    <property type="project" value="UniProtKB-KW"/>
</dbReference>
<protein>
    <recommendedName>
        <fullName evidence="8">DUF659 domain-containing protein</fullName>
    </recommendedName>
</protein>
<accession>A0A0L8FNN5</accession>
<dbReference type="AlphaFoldDB" id="A0A0L8FNN5"/>
<reference evidence="7" key="1">
    <citation type="submission" date="2015-07" db="EMBL/GenBank/DDBJ databases">
        <title>MeaNS - Measles Nucleotide Surveillance Program.</title>
        <authorList>
            <person name="Tran T."/>
            <person name="Druce J."/>
        </authorList>
    </citation>
    <scope>NUCLEOTIDE SEQUENCE</scope>
    <source>
        <strain evidence="7">UCB-OBI-ISO-001</strain>
        <tissue evidence="7">Gonad</tissue>
    </source>
</reference>
<comment type="subcellular location">
    <subcellularLocation>
        <location evidence="1">Nucleus</location>
    </subcellularLocation>
</comment>
<evidence type="ECO:0000256" key="3">
    <source>
        <dbReference type="ARBA" id="ARBA00022771"/>
    </source>
</evidence>
<dbReference type="PANTHER" id="PTHR46481:SF10">
    <property type="entry name" value="ZINC FINGER BED DOMAIN-CONTAINING PROTEIN 39"/>
    <property type="match status" value="1"/>
</dbReference>
<evidence type="ECO:0000256" key="2">
    <source>
        <dbReference type="ARBA" id="ARBA00022723"/>
    </source>
</evidence>
<dbReference type="SUPFAM" id="SSF140996">
    <property type="entry name" value="Hermes dimerisation domain"/>
    <property type="match status" value="1"/>
</dbReference>
<keyword evidence="3" id="KW-0863">Zinc-finger</keyword>
<dbReference type="InterPro" id="IPR052035">
    <property type="entry name" value="ZnF_BED_domain_contain"/>
</dbReference>
<evidence type="ECO:0000256" key="6">
    <source>
        <dbReference type="SAM" id="MobiDB-lite"/>
    </source>
</evidence>
<evidence type="ECO:0000256" key="5">
    <source>
        <dbReference type="ARBA" id="ARBA00023242"/>
    </source>
</evidence>
<dbReference type="EMBL" id="KQ428640">
    <property type="protein sequence ID" value="KOF66020.1"/>
    <property type="molecule type" value="Genomic_DNA"/>
</dbReference>
<gene>
    <name evidence="7" type="ORF">OCBIM_22013744mg</name>
</gene>
<evidence type="ECO:0000256" key="1">
    <source>
        <dbReference type="ARBA" id="ARBA00004123"/>
    </source>
</evidence>
<name>A0A0L8FNN5_OCTBM</name>
<evidence type="ECO:0000313" key="7">
    <source>
        <dbReference type="EMBL" id="KOF66020.1"/>
    </source>
</evidence>
<dbReference type="GO" id="GO:0005634">
    <property type="term" value="C:nucleus"/>
    <property type="evidence" value="ECO:0007669"/>
    <property type="project" value="UniProtKB-SubCell"/>
</dbReference>
<dbReference type="OrthoDB" id="1607513at2759"/>